<dbReference type="CDD" id="cd04335">
    <property type="entry name" value="PrdX_deacylase"/>
    <property type="match status" value="1"/>
</dbReference>
<dbReference type="SUPFAM" id="SSF55826">
    <property type="entry name" value="YbaK/ProRS associated domain"/>
    <property type="match status" value="1"/>
</dbReference>
<dbReference type="Pfam" id="PF04073">
    <property type="entry name" value="tRNA_edit"/>
    <property type="match status" value="1"/>
</dbReference>
<accession>A0A843VXT6</accession>
<protein>
    <recommendedName>
        <fullName evidence="3">YbaK/aminoacyl-tRNA synthetase-associated domain-containing protein</fullName>
    </recommendedName>
</protein>
<evidence type="ECO:0000313" key="5">
    <source>
        <dbReference type="Proteomes" id="UP000652761"/>
    </source>
</evidence>
<evidence type="ECO:0000313" key="4">
    <source>
        <dbReference type="EMBL" id="MQL98310.1"/>
    </source>
</evidence>
<dbReference type="Proteomes" id="UP000652761">
    <property type="component" value="Unassembled WGS sequence"/>
</dbReference>
<dbReference type="AlphaFoldDB" id="A0A843VXT6"/>
<dbReference type="InterPro" id="IPR040285">
    <property type="entry name" value="ProX/PRXD1"/>
</dbReference>
<proteinExistence type="inferred from homology"/>
<dbReference type="PANTHER" id="PTHR31423:SF3">
    <property type="entry name" value="PROLYL-TRNA SYNTHETASE ASSOCIATED DOMAIN-CONTAINING PROTEIN 1-RELATED"/>
    <property type="match status" value="1"/>
</dbReference>
<dbReference type="EMBL" id="NMUH01002168">
    <property type="protein sequence ID" value="MQL98310.1"/>
    <property type="molecule type" value="Genomic_DNA"/>
</dbReference>
<feature type="domain" description="YbaK/aminoacyl-tRNA synthetase-associated" evidence="3">
    <location>
        <begin position="40"/>
        <end position="167"/>
    </location>
</feature>
<evidence type="ECO:0000259" key="3">
    <source>
        <dbReference type="Pfam" id="PF04073"/>
    </source>
</evidence>
<dbReference type="InterPro" id="IPR007214">
    <property type="entry name" value="YbaK/aa-tRNA-synth-assoc-dom"/>
</dbReference>
<keyword evidence="5" id="KW-1185">Reference proteome</keyword>
<dbReference type="PANTHER" id="PTHR31423">
    <property type="entry name" value="YBAK DOMAIN-CONTAINING PROTEIN"/>
    <property type="match status" value="1"/>
</dbReference>
<organism evidence="4 5">
    <name type="scientific">Colocasia esculenta</name>
    <name type="common">Wild taro</name>
    <name type="synonym">Arum esculentum</name>
    <dbReference type="NCBI Taxonomy" id="4460"/>
    <lineage>
        <taxon>Eukaryota</taxon>
        <taxon>Viridiplantae</taxon>
        <taxon>Streptophyta</taxon>
        <taxon>Embryophyta</taxon>
        <taxon>Tracheophyta</taxon>
        <taxon>Spermatophyta</taxon>
        <taxon>Magnoliopsida</taxon>
        <taxon>Liliopsida</taxon>
        <taxon>Araceae</taxon>
        <taxon>Aroideae</taxon>
        <taxon>Colocasieae</taxon>
        <taxon>Colocasia</taxon>
    </lineage>
</organism>
<dbReference type="GO" id="GO:0002161">
    <property type="term" value="F:aminoacyl-tRNA deacylase activity"/>
    <property type="evidence" value="ECO:0007669"/>
    <property type="project" value="InterPro"/>
</dbReference>
<dbReference type="Gene3D" id="3.90.960.10">
    <property type="entry name" value="YbaK/aminoacyl-tRNA synthetase-associated domain"/>
    <property type="match status" value="1"/>
</dbReference>
<gene>
    <name evidence="4" type="ORF">Taro_031011</name>
</gene>
<evidence type="ECO:0000256" key="1">
    <source>
        <dbReference type="ARBA" id="ARBA00010201"/>
    </source>
</evidence>
<reference evidence="4" key="1">
    <citation type="submission" date="2017-07" db="EMBL/GenBank/DDBJ databases">
        <title>Taro Niue Genome Assembly and Annotation.</title>
        <authorList>
            <person name="Atibalentja N."/>
            <person name="Keating K."/>
            <person name="Fields C.J."/>
        </authorList>
    </citation>
    <scope>NUCLEOTIDE SEQUENCE</scope>
    <source>
        <strain evidence="4">Niue_2</strain>
        <tissue evidence="4">Leaf</tissue>
    </source>
</reference>
<dbReference type="OrthoDB" id="424586at2759"/>
<dbReference type="FunFam" id="3.90.960.10:FF:000005">
    <property type="entry name" value="Putative prolyl-tRNA synthetase"/>
    <property type="match status" value="1"/>
</dbReference>
<feature type="region of interest" description="Disordered" evidence="2">
    <location>
        <begin position="205"/>
        <end position="251"/>
    </location>
</feature>
<name>A0A843VXT6_COLES</name>
<evidence type="ECO:0000256" key="2">
    <source>
        <dbReference type="SAM" id="MobiDB-lite"/>
    </source>
</evidence>
<sequence length="447" mass="47905">MKSSGKKWPKSIALMKEIGILPSFMQQLQELQINFSSYEHPAVLTVEAQAKYVGHLGGALSKNLFLKDKKHRFYVVSALAGTTVDLKVLSQRLGLGKGGLRMAPEEALQDMLQVPLGTVTPFALINESARAVSLLLDKGFKAQECCFFHPLSNEVTISLSTLDLDKFLISIGRNPTYVDLEASPLVGKDQPADLAALVPSETPSLVGAPEKAVQSPASAGNHAPTANKSTKNAGEPVSGVNGPKAAKEKTTVTADRVAAADIKRFIDEIIEKTCAAVLTEVNKGSEDQPKALESLLDKVSKHIRPDLESVTMSLKNAAYAEGFHAGLLSAINRGFQGLPSRSLGPQGHLLHRIVVMALAMLGRTQSIACRRPPEPSATTVDPSLASDEAFVAVRTSDHMDFWPRLVVFSEDSGGLKHRPCLLDAHAATPAMSDANRCSCSVVLWPPH</sequence>
<dbReference type="InterPro" id="IPR036754">
    <property type="entry name" value="YbaK/aa-tRNA-synt-asso_dom_sf"/>
</dbReference>
<comment type="caution">
    <text evidence="4">The sequence shown here is derived from an EMBL/GenBank/DDBJ whole genome shotgun (WGS) entry which is preliminary data.</text>
</comment>
<comment type="similarity">
    <text evidence="1">Belongs to the PRORSD1 family.</text>
</comment>